<dbReference type="EMBL" id="BAAAOR010000014">
    <property type="protein sequence ID" value="GAA1513671.1"/>
    <property type="molecule type" value="Genomic_DNA"/>
</dbReference>
<keyword evidence="1" id="KW-0472">Membrane</keyword>
<evidence type="ECO:0008006" key="4">
    <source>
        <dbReference type="Google" id="ProtNLM"/>
    </source>
</evidence>
<feature type="transmembrane region" description="Helical" evidence="1">
    <location>
        <begin position="113"/>
        <end position="131"/>
    </location>
</feature>
<evidence type="ECO:0000313" key="3">
    <source>
        <dbReference type="Proteomes" id="UP001500842"/>
    </source>
</evidence>
<feature type="transmembrane region" description="Helical" evidence="1">
    <location>
        <begin position="137"/>
        <end position="155"/>
    </location>
</feature>
<dbReference type="Pfam" id="PF03729">
    <property type="entry name" value="DUF308"/>
    <property type="match status" value="1"/>
</dbReference>
<feature type="transmembrane region" description="Helical" evidence="1">
    <location>
        <begin position="59"/>
        <end position="76"/>
    </location>
</feature>
<dbReference type="InterPro" id="IPR005325">
    <property type="entry name" value="DUF308_memb"/>
</dbReference>
<feature type="transmembrane region" description="Helical" evidence="1">
    <location>
        <begin position="167"/>
        <end position="186"/>
    </location>
</feature>
<keyword evidence="1" id="KW-0812">Transmembrane</keyword>
<accession>A0ABN2A9R0</accession>
<keyword evidence="3" id="KW-1185">Reference proteome</keyword>
<dbReference type="Gene3D" id="1.10.260.130">
    <property type="match status" value="1"/>
</dbReference>
<evidence type="ECO:0000256" key="1">
    <source>
        <dbReference type="SAM" id="Phobius"/>
    </source>
</evidence>
<dbReference type="SUPFAM" id="SSF53474">
    <property type="entry name" value="alpha/beta-Hydrolases"/>
    <property type="match status" value="1"/>
</dbReference>
<organism evidence="2 3">
    <name type="scientific">Nocardioides humi</name>
    <dbReference type="NCBI Taxonomy" id="449461"/>
    <lineage>
        <taxon>Bacteria</taxon>
        <taxon>Bacillati</taxon>
        <taxon>Actinomycetota</taxon>
        <taxon>Actinomycetes</taxon>
        <taxon>Propionibacteriales</taxon>
        <taxon>Nocardioidaceae</taxon>
        <taxon>Nocardioides</taxon>
    </lineage>
</organism>
<dbReference type="Proteomes" id="UP001500842">
    <property type="component" value="Unassembled WGS sequence"/>
</dbReference>
<dbReference type="InterPro" id="IPR029058">
    <property type="entry name" value="AB_hydrolase_fold"/>
</dbReference>
<dbReference type="Pfam" id="PF03583">
    <property type="entry name" value="LIP"/>
    <property type="match status" value="1"/>
</dbReference>
<sequence length="565" mass="58257">MVVLRTTTGVALVALGAGLAVRPFASLAVLLLLVLAGLLVTAVAELLDLPEAGLPRRLALARAGLALLAAVVLVGWTAAGVAAVVVVVGLTLLGHGALDVWTARRLRGTDRWNALLGGVAAIAFGLLALAWPDVSVVLIGVLFGVRLLLLGARLLAGRRRRHARTVLGSALVAVLALVLLVVGLALDRAAPRPDAFYTAPASVPDAPGVLIRSQPFTRSVPSDARAWRILYTTTRDDGVPAVASGLVVVPRERAADLPVVAWAHGTTGIARGCAPSLGEPFTSGALFALDDVVDRGWALVATDYVGLGTDGPHPYLIGQGEGRSVLDAVRAARQLTDAGLGERTVLWGHSQGGHAALWAGALAPSYAPDVPLDGVAALAPASDLTALVDGLGEMTGGELFGSYVIAAYARAYDDVRLRSYVRPAARAIVEEIAARCLAEPSTLVSVATLLSLDKPIWNGDPTRGPLARRLAENIPAGVIPAPLLVAQGLDDDLIRPAAQEAWVAARCAAGQAIDYREYAGREHVSLVEADSPAIADLLAWTADRLAGPSGGLPAQPPPAGTCPPR</sequence>
<dbReference type="Gene3D" id="3.40.50.1820">
    <property type="entry name" value="alpha/beta hydrolase"/>
    <property type="match status" value="1"/>
</dbReference>
<gene>
    <name evidence="2" type="ORF">GCM10009788_17630</name>
</gene>
<dbReference type="RefSeq" id="WP_219996038.1">
    <property type="nucleotide sequence ID" value="NZ_BAAAOR010000014.1"/>
</dbReference>
<dbReference type="InterPro" id="IPR005152">
    <property type="entry name" value="Lipase_secreted"/>
</dbReference>
<reference evidence="2 3" key="1">
    <citation type="journal article" date="2019" name="Int. J. Syst. Evol. Microbiol.">
        <title>The Global Catalogue of Microorganisms (GCM) 10K type strain sequencing project: providing services to taxonomists for standard genome sequencing and annotation.</title>
        <authorList>
            <consortium name="The Broad Institute Genomics Platform"/>
            <consortium name="The Broad Institute Genome Sequencing Center for Infectious Disease"/>
            <person name="Wu L."/>
            <person name="Ma J."/>
        </authorList>
    </citation>
    <scope>NUCLEOTIDE SEQUENCE [LARGE SCALE GENOMIC DNA]</scope>
    <source>
        <strain evidence="2 3">JCM 14942</strain>
    </source>
</reference>
<evidence type="ECO:0000313" key="2">
    <source>
        <dbReference type="EMBL" id="GAA1513671.1"/>
    </source>
</evidence>
<protein>
    <recommendedName>
        <fullName evidence="4">Secretory lipase</fullName>
    </recommendedName>
</protein>
<name>A0ABN2A9R0_9ACTN</name>
<proteinExistence type="predicted"/>
<dbReference type="PANTHER" id="PTHR34853">
    <property type="match status" value="1"/>
</dbReference>
<dbReference type="PANTHER" id="PTHR34853:SF1">
    <property type="entry name" value="LIPASE 5"/>
    <property type="match status" value="1"/>
</dbReference>
<comment type="caution">
    <text evidence="2">The sequence shown here is derived from an EMBL/GenBank/DDBJ whole genome shotgun (WGS) entry which is preliminary data.</text>
</comment>
<feature type="transmembrane region" description="Helical" evidence="1">
    <location>
        <begin position="26"/>
        <end position="47"/>
    </location>
</feature>
<keyword evidence="1" id="KW-1133">Transmembrane helix</keyword>